<gene>
    <name evidence="2" type="ORF">HT657_03390</name>
    <name evidence="3" type="ORF">HT672_06725</name>
</gene>
<dbReference type="PANTHER" id="PTHR31435:SF9">
    <property type="entry name" value="PROTEIN NATD1"/>
    <property type="match status" value="1"/>
</dbReference>
<accession>A0A949T6Z3</accession>
<dbReference type="OrthoDB" id="9813275at2"/>
<dbReference type="PANTHER" id="PTHR31435">
    <property type="entry name" value="PROTEIN NATD1"/>
    <property type="match status" value="1"/>
</dbReference>
<dbReference type="GeneID" id="65549132"/>
<organism evidence="3 4">
    <name type="scientific">Ursidibacter maritimus</name>
    <dbReference type="NCBI Taxonomy" id="1331689"/>
    <lineage>
        <taxon>Bacteria</taxon>
        <taxon>Pseudomonadati</taxon>
        <taxon>Pseudomonadota</taxon>
        <taxon>Gammaproteobacteria</taxon>
        <taxon>Pasteurellales</taxon>
        <taxon>Pasteurellaceae</taxon>
        <taxon>Ursidibacter</taxon>
    </lineage>
</organism>
<dbReference type="EMBL" id="JABULY010000001">
    <property type="protein sequence ID" value="MBV6531198.1"/>
    <property type="molecule type" value="Genomic_DNA"/>
</dbReference>
<sequence length="89" mass="10260">MSITHEKSLCQFIYQVDGHSQGKLAYRYISVNKIDAYSTQVKPEFRGKGIAGELYNALIDFAKQQQLKIKPSCSYIEKRMERNNQDLIA</sequence>
<evidence type="ECO:0000313" key="2">
    <source>
        <dbReference type="EMBL" id="MBV6531198.1"/>
    </source>
</evidence>
<dbReference type="EMBL" id="JABUMC010000013">
    <property type="protein sequence ID" value="MBV6546977.1"/>
    <property type="molecule type" value="Genomic_DNA"/>
</dbReference>
<dbReference type="RefSeq" id="WP_157403252.1">
    <property type="nucleotide sequence ID" value="NZ_JABULY010000001.1"/>
</dbReference>
<evidence type="ECO:0000313" key="5">
    <source>
        <dbReference type="Proteomes" id="UP001196379"/>
    </source>
</evidence>
<dbReference type="Gene3D" id="3.40.630.30">
    <property type="match status" value="1"/>
</dbReference>
<dbReference type="Proteomes" id="UP000732858">
    <property type="component" value="Unassembled WGS sequence"/>
</dbReference>
<dbReference type="SUPFAM" id="SSF55729">
    <property type="entry name" value="Acyl-CoA N-acyltransferases (Nat)"/>
    <property type="match status" value="1"/>
</dbReference>
<dbReference type="AlphaFoldDB" id="A0A949T6Z3"/>
<dbReference type="InterPro" id="IPR016181">
    <property type="entry name" value="Acyl_CoA_acyltransferase"/>
</dbReference>
<name>A0A949T6Z3_9PAST</name>
<dbReference type="InterPro" id="IPR045057">
    <property type="entry name" value="Gcn5-rel_NAT"/>
</dbReference>
<dbReference type="Pfam" id="PF14542">
    <property type="entry name" value="Acetyltransf_CG"/>
    <property type="match status" value="1"/>
</dbReference>
<feature type="domain" description="N-acetyltransferase" evidence="1">
    <location>
        <begin position="4"/>
        <end position="89"/>
    </location>
</feature>
<comment type="caution">
    <text evidence="3">The sequence shown here is derived from an EMBL/GenBank/DDBJ whole genome shotgun (WGS) entry which is preliminary data.</text>
</comment>
<proteinExistence type="predicted"/>
<evidence type="ECO:0000313" key="4">
    <source>
        <dbReference type="Proteomes" id="UP000732858"/>
    </source>
</evidence>
<evidence type="ECO:0000259" key="1">
    <source>
        <dbReference type="PROSITE" id="PS51729"/>
    </source>
</evidence>
<evidence type="ECO:0000313" key="3">
    <source>
        <dbReference type="EMBL" id="MBV6546977.1"/>
    </source>
</evidence>
<reference evidence="3 5" key="1">
    <citation type="journal article" date="2021" name="Mol. Ecol.">
        <title>Polar bear-adapted Ursidibacter maritimus are remarkably conserved after generations in captivity.</title>
        <authorList>
            <person name="Espinosa-Gongora C."/>
            <person name="Hansen M.J."/>
            <person name="Bertelsen M.F."/>
            <person name="Bojesen A.M."/>
        </authorList>
    </citation>
    <scope>NUCLEOTIDE SEQUENCE</scope>
    <source>
        <strain evidence="3">Pb43105x</strain>
        <strain evidence="2 5">Pb43106</strain>
    </source>
</reference>
<dbReference type="InterPro" id="IPR031165">
    <property type="entry name" value="GNAT_YJDJ"/>
</dbReference>
<keyword evidence="5" id="KW-1185">Reference proteome</keyword>
<dbReference type="CDD" id="cd04301">
    <property type="entry name" value="NAT_SF"/>
    <property type="match status" value="1"/>
</dbReference>
<dbReference type="PROSITE" id="PS51729">
    <property type="entry name" value="GNAT_YJDJ"/>
    <property type="match status" value="1"/>
</dbReference>
<dbReference type="Proteomes" id="UP001196379">
    <property type="component" value="Unassembled WGS sequence"/>
</dbReference>
<protein>
    <submittedName>
        <fullName evidence="3">N-acetyltransferase</fullName>
    </submittedName>
</protein>